<feature type="region of interest" description="Disordered" evidence="1">
    <location>
        <begin position="170"/>
        <end position="211"/>
    </location>
</feature>
<feature type="compositionally biased region" description="Basic residues" evidence="1">
    <location>
        <begin position="194"/>
        <end position="211"/>
    </location>
</feature>
<dbReference type="Proteomes" id="UP000887577">
    <property type="component" value="Unplaced"/>
</dbReference>
<evidence type="ECO:0000313" key="3">
    <source>
        <dbReference type="WBParaSite" id="PSU_v2.g4819.t1"/>
    </source>
</evidence>
<evidence type="ECO:0000256" key="1">
    <source>
        <dbReference type="SAM" id="MobiDB-lite"/>
    </source>
</evidence>
<name>A0A914YYV6_9BILA</name>
<dbReference type="AlphaFoldDB" id="A0A914YYV6"/>
<accession>A0A914YYV6</accession>
<proteinExistence type="predicted"/>
<protein>
    <submittedName>
        <fullName evidence="3">Uncharacterized protein</fullName>
    </submittedName>
</protein>
<dbReference type="WBParaSite" id="PSU_v2.g4819.t1">
    <property type="protein sequence ID" value="PSU_v2.g4819.t1"/>
    <property type="gene ID" value="PSU_v2.g4819"/>
</dbReference>
<sequence>MATRRAPPRAYVTSAYQIDFHIEENKIAAFDQIIQFLISAGKIRQTIADKLRIAPDQSSSTPLEQIYPNKDKLITIGLRQTLKAYNENKLKWILLDSSTVSPSAVGQVMGLMATNGTKETKFFVIPELSSILSKALNLPKVSAAGFGSDCVELEAVFLNLHPIDIGLKKKSEEAPKPSSSSSTFVLPQLEVPKGKTKLSKKQKKKIAGKKK</sequence>
<evidence type="ECO:0000313" key="2">
    <source>
        <dbReference type="Proteomes" id="UP000887577"/>
    </source>
</evidence>
<keyword evidence="2" id="KW-1185">Reference proteome</keyword>
<organism evidence="2 3">
    <name type="scientific">Panagrolaimus superbus</name>
    <dbReference type="NCBI Taxonomy" id="310955"/>
    <lineage>
        <taxon>Eukaryota</taxon>
        <taxon>Metazoa</taxon>
        <taxon>Ecdysozoa</taxon>
        <taxon>Nematoda</taxon>
        <taxon>Chromadorea</taxon>
        <taxon>Rhabditida</taxon>
        <taxon>Tylenchina</taxon>
        <taxon>Panagrolaimomorpha</taxon>
        <taxon>Panagrolaimoidea</taxon>
        <taxon>Panagrolaimidae</taxon>
        <taxon>Panagrolaimus</taxon>
    </lineage>
</organism>
<reference evidence="3" key="1">
    <citation type="submission" date="2022-11" db="UniProtKB">
        <authorList>
            <consortium name="WormBaseParasite"/>
        </authorList>
    </citation>
    <scope>IDENTIFICATION</scope>
</reference>